<evidence type="ECO:0000256" key="2">
    <source>
        <dbReference type="ARBA" id="ARBA00022801"/>
    </source>
</evidence>
<dbReference type="AlphaFoldDB" id="A0A6B8RU67"/>
<dbReference type="EC" id="3.2.1.52" evidence="5"/>
<dbReference type="GO" id="GO:0009254">
    <property type="term" value="P:peptidoglycan turnover"/>
    <property type="evidence" value="ECO:0007669"/>
    <property type="project" value="TreeGrafter"/>
</dbReference>
<dbReference type="Proteomes" id="UP000426246">
    <property type="component" value="Chromosome"/>
</dbReference>
<dbReference type="RefSeq" id="WP_155704553.1">
    <property type="nucleotide sequence ID" value="NZ_CP034235.1"/>
</dbReference>
<keyword evidence="3 5" id="KW-0326">Glycosidase</keyword>
<evidence type="ECO:0000313" key="6">
    <source>
        <dbReference type="Proteomes" id="UP000426246"/>
    </source>
</evidence>
<dbReference type="InterPro" id="IPR050226">
    <property type="entry name" value="NagZ_Beta-hexosaminidase"/>
</dbReference>
<evidence type="ECO:0000256" key="3">
    <source>
        <dbReference type="ARBA" id="ARBA00023295"/>
    </source>
</evidence>
<dbReference type="InterPro" id="IPR001764">
    <property type="entry name" value="Glyco_hydro_3_N"/>
</dbReference>
<gene>
    <name evidence="5" type="ORF">EHS13_33265</name>
</gene>
<proteinExistence type="inferred from homology"/>
<dbReference type="PRINTS" id="PR00133">
    <property type="entry name" value="GLHYDRLASE3"/>
</dbReference>
<keyword evidence="2 5" id="KW-0378">Hydrolase</keyword>
<dbReference type="SUPFAM" id="SSF52279">
    <property type="entry name" value="Beta-D-glucan exohydrolase, C-terminal domain"/>
    <property type="match status" value="1"/>
</dbReference>
<dbReference type="NCBIfam" id="NF003740">
    <property type="entry name" value="PRK05337.1"/>
    <property type="match status" value="1"/>
</dbReference>
<dbReference type="PANTHER" id="PTHR30480:SF16">
    <property type="entry name" value="GLYCOSIDE HYDROLASE FAMILY 3 DOMAIN PROTEIN"/>
    <property type="match status" value="1"/>
</dbReference>
<dbReference type="KEGG" id="ppsc:EHS13_33265"/>
<comment type="similarity">
    <text evidence="1">Belongs to the glycosyl hydrolase 3 family.</text>
</comment>
<keyword evidence="6" id="KW-1185">Reference proteome</keyword>
<dbReference type="PANTHER" id="PTHR30480">
    <property type="entry name" value="BETA-HEXOSAMINIDASE-RELATED"/>
    <property type="match status" value="1"/>
</dbReference>
<evidence type="ECO:0000259" key="4">
    <source>
        <dbReference type="Pfam" id="PF00933"/>
    </source>
</evidence>
<dbReference type="InterPro" id="IPR036881">
    <property type="entry name" value="Glyco_hydro_3_C_sf"/>
</dbReference>
<feature type="domain" description="Glycoside hydrolase family 3 N-terminal" evidence="4">
    <location>
        <begin position="8"/>
        <end position="328"/>
    </location>
</feature>
<accession>A0A6B8RU67</accession>
<organism evidence="5 6">
    <name type="scientific">Paenibacillus psychroresistens</name>
    <dbReference type="NCBI Taxonomy" id="1778678"/>
    <lineage>
        <taxon>Bacteria</taxon>
        <taxon>Bacillati</taxon>
        <taxon>Bacillota</taxon>
        <taxon>Bacilli</taxon>
        <taxon>Bacillales</taxon>
        <taxon>Paenibacillaceae</taxon>
        <taxon>Paenibacillus</taxon>
    </lineage>
</organism>
<evidence type="ECO:0000256" key="1">
    <source>
        <dbReference type="ARBA" id="ARBA00005336"/>
    </source>
</evidence>
<dbReference type="OrthoDB" id="9805821at2"/>
<dbReference type="SUPFAM" id="SSF51445">
    <property type="entry name" value="(Trans)glycosidases"/>
    <property type="match status" value="1"/>
</dbReference>
<evidence type="ECO:0000313" key="5">
    <source>
        <dbReference type="EMBL" id="QGQ99389.1"/>
    </source>
</evidence>
<dbReference type="Gene3D" id="3.40.50.1700">
    <property type="entry name" value="Glycoside hydrolase family 3 C-terminal domain"/>
    <property type="match status" value="1"/>
</dbReference>
<dbReference type="Pfam" id="PF00933">
    <property type="entry name" value="Glyco_hydro_3"/>
    <property type="match status" value="1"/>
</dbReference>
<dbReference type="GO" id="GO:0004563">
    <property type="term" value="F:beta-N-acetylhexosaminidase activity"/>
    <property type="evidence" value="ECO:0007669"/>
    <property type="project" value="UniProtKB-EC"/>
</dbReference>
<sequence length="531" mass="56861">MNIDQLSLREKIGQMIMCGFDGAVPTAGIEQLIQEYHLGGIIYFRRNVKDIQQVKELSQALQSLNKSELPLLISIDQEGGMVARIDEGITLVPGNMALGATGDANAAYQTALISGEELRHLGINMNFAPCIDVNNNSLNPVIGVRSYGESAELVAAMGSAAIRGFQQAGVAATAKHFPGHGDTDTDSHLNLPSVPHNKARLNAIELVPFKAAIAEGVDVIMSAHVVFPAYEPESIPATLSNRILTGLLREELQYKGIIVTDCLEMNAISHGVGIAAGAIQAVLAGTDIVLVSHLLERQIAAFEALAGAVETGVISEERINQSVIRILALKQKRQMAIGAEREQLNSLIGTAKSWGIVEAISEKSITLVKDEGQLPLDSTKATLVIWPEVRIGTEVDEVIPQEITLGKALSAYIPQVQEITIGITPTADELAQVLAAAEAYDTIVIGTYNVDVSAGQIQLIDQLSGMKAIKLIVAALRNPYDLQKFPQICTYLACYENRPMAMKSLAKVLMGIIQPQGKLPVSLNLEGGKQS</sequence>
<dbReference type="InterPro" id="IPR017853">
    <property type="entry name" value="GH"/>
</dbReference>
<dbReference type="InterPro" id="IPR036962">
    <property type="entry name" value="Glyco_hydro_3_N_sf"/>
</dbReference>
<name>A0A6B8RU67_9BACL</name>
<dbReference type="EMBL" id="CP034235">
    <property type="protein sequence ID" value="QGQ99389.1"/>
    <property type="molecule type" value="Genomic_DNA"/>
</dbReference>
<protein>
    <submittedName>
        <fullName evidence="5">Beta-N-acetylhexosaminidase</fullName>
        <ecNumber evidence="5">3.2.1.52</ecNumber>
    </submittedName>
</protein>
<dbReference type="GO" id="GO:0005975">
    <property type="term" value="P:carbohydrate metabolic process"/>
    <property type="evidence" value="ECO:0007669"/>
    <property type="project" value="InterPro"/>
</dbReference>
<dbReference type="Gene3D" id="3.20.20.300">
    <property type="entry name" value="Glycoside hydrolase, family 3, N-terminal domain"/>
    <property type="match status" value="1"/>
</dbReference>
<reference evidence="6" key="1">
    <citation type="submission" date="2018-11" db="EMBL/GenBank/DDBJ databases">
        <title>Complete genome sequence of Paenibacillus sp. ML311-T8.</title>
        <authorList>
            <person name="Nam Y.-D."/>
            <person name="Kang J."/>
            <person name="Chung W.-H."/>
            <person name="Park Y.S."/>
        </authorList>
    </citation>
    <scope>NUCLEOTIDE SEQUENCE [LARGE SCALE GENOMIC DNA]</scope>
    <source>
        <strain evidence="6">ML311-T8</strain>
    </source>
</reference>